<dbReference type="InterPro" id="IPR058983">
    <property type="entry name" value="AftB_C"/>
</dbReference>
<feature type="transmembrane region" description="Helical" evidence="1">
    <location>
        <begin position="200"/>
        <end position="224"/>
    </location>
</feature>
<name>A0A854NHF7_CORDP</name>
<dbReference type="EMBL" id="LSZF01000025">
    <property type="protein sequence ID" value="OWM34752.1"/>
    <property type="molecule type" value="Genomic_DNA"/>
</dbReference>
<sequence length="562" mass="63084">MQKAPQNRYVEYFPIALGVGAIGIFMFWGGWTRRWMSDDGLIVLRTVRNLLAGNGPVFNVGERVEANTSTIWQYVIYIGARITGADLHRISIGSSLFFSVLALMIAVFATSMYYKKRGFNFVVPFGALIYVALPPARDFATSGLEWGLSIFYLATFWWLSGTQRKYLFALWLGIGWLVRPEMLLYSVIFGAWLFWKTRDWRIFAAALPLPVGYEIFRMGYYGLVVPHTAVAKSASSSDWAGGLSYLWDFVGTYALYLLIPVVIIALIACKLDSVAILMMLAGTLHVFYVIKVGGDFMHGRMLLLPLFALLLPLMAIPIQPSTLWRNGLATIAIAVWAIVTVIHGHAYERPQGAAAQAALKIVDEREYWTQTLQRDIAPRNARDFLTAPAMRDFQSTIKAGQENNSAYLFNYVIDSERDLLSWGIIPREARNDRYPLSLMHLNLGMTSMNAGLDVRVHDSVGLSTPLAARQPKIEDGRIGHNKHLPLEWELADSSADPSSLPPGVDREEVERIRAMLAHGDAAELLASYREPMSIQRFFKNIKFSLTTGLTLQFDKFGETVTR</sequence>
<feature type="transmembrane region" description="Helical" evidence="1">
    <location>
        <begin position="117"/>
        <end position="133"/>
    </location>
</feature>
<comment type="caution">
    <text evidence="3">The sequence shown here is derived from an EMBL/GenBank/DDBJ whole genome shotgun (WGS) entry which is preliminary data.</text>
</comment>
<feature type="transmembrane region" description="Helical" evidence="1">
    <location>
        <begin position="166"/>
        <end position="194"/>
    </location>
</feature>
<evidence type="ECO:0000313" key="3">
    <source>
        <dbReference type="EMBL" id="OWM34752.1"/>
    </source>
</evidence>
<protein>
    <submittedName>
        <fullName evidence="3">Arabinofuranosyl transferase C</fullName>
    </submittedName>
</protein>
<feature type="transmembrane region" description="Helical" evidence="1">
    <location>
        <begin position="274"/>
        <end position="290"/>
    </location>
</feature>
<keyword evidence="1" id="KW-0472">Membrane</keyword>
<organism evidence="3 4">
    <name type="scientific">Corynebacterium diphtheriae bv. mitis</name>
    <dbReference type="NCBI Taxonomy" id="1806053"/>
    <lineage>
        <taxon>Bacteria</taxon>
        <taxon>Bacillati</taxon>
        <taxon>Actinomycetota</taxon>
        <taxon>Actinomycetes</taxon>
        <taxon>Mycobacteriales</taxon>
        <taxon>Corynebacteriaceae</taxon>
        <taxon>Corynebacterium</taxon>
    </lineage>
</organism>
<keyword evidence="1" id="KW-0812">Transmembrane</keyword>
<keyword evidence="1" id="KW-1133">Transmembrane helix</keyword>
<dbReference type="Pfam" id="PF26371">
    <property type="entry name" value="AftB_C"/>
    <property type="match status" value="1"/>
</dbReference>
<feature type="transmembrane region" description="Helical" evidence="1">
    <location>
        <begin position="90"/>
        <end position="110"/>
    </location>
</feature>
<dbReference type="RefSeq" id="WP_004567343.1">
    <property type="nucleotide sequence ID" value="NZ_JADQVQ010000008.1"/>
</dbReference>
<evidence type="ECO:0000259" key="2">
    <source>
        <dbReference type="Pfam" id="PF26371"/>
    </source>
</evidence>
<dbReference type="AlphaFoldDB" id="A0A854NHF7"/>
<feature type="domain" description="Terminal beta-(1-&gt;2)-arabinofuranosyltransferase C-terminal" evidence="2">
    <location>
        <begin position="387"/>
        <end position="555"/>
    </location>
</feature>
<feature type="transmembrane region" description="Helical" evidence="1">
    <location>
        <begin position="245"/>
        <end position="268"/>
    </location>
</feature>
<accession>A0A854NHF7</accession>
<dbReference type="GO" id="GO:0016740">
    <property type="term" value="F:transferase activity"/>
    <property type="evidence" value="ECO:0007669"/>
    <property type="project" value="UniProtKB-KW"/>
</dbReference>
<feature type="transmembrane region" description="Helical" evidence="1">
    <location>
        <begin position="324"/>
        <end position="342"/>
    </location>
</feature>
<reference evidence="4" key="1">
    <citation type="submission" date="2016-02" db="EMBL/GenBank/DDBJ databases">
        <title>Genomic analyses of a collection of pathogenic Corynebacterium diphtheriae.</title>
        <authorList>
            <person name="Sangal V."/>
            <person name="Titov L."/>
        </authorList>
    </citation>
    <scope>NUCLEOTIDE SEQUENCE [LARGE SCALE GENOMIC DNA]</scope>
    <source>
        <strain evidence="4">1438</strain>
    </source>
</reference>
<feature type="transmembrane region" description="Helical" evidence="1">
    <location>
        <begin position="302"/>
        <end position="318"/>
    </location>
</feature>
<gene>
    <name evidence="3" type="ORF">AY602_05430</name>
</gene>
<evidence type="ECO:0000313" key="4">
    <source>
        <dbReference type="Proteomes" id="UP000197692"/>
    </source>
</evidence>
<feature type="transmembrane region" description="Helical" evidence="1">
    <location>
        <begin position="139"/>
        <end position="159"/>
    </location>
</feature>
<feature type="transmembrane region" description="Helical" evidence="1">
    <location>
        <begin position="12"/>
        <end position="31"/>
    </location>
</feature>
<dbReference type="Proteomes" id="UP000197692">
    <property type="component" value="Unassembled WGS sequence"/>
</dbReference>
<evidence type="ECO:0000256" key="1">
    <source>
        <dbReference type="SAM" id="Phobius"/>
    </source>
</evidence>
<proteinExistence type="predicted"/>
<keyword evidence="3" id="KW-0808">Transferase</keyword>